<evidence type="ECO:0000256" key="2">
    <source>
        <dbReference type="ARBA" id="ARBA00022598"/>
    </source>
</evidence>
<sequence length="505" mass="53688">MSAERQRFLAALTEHARTWPNRIALDDGQAQLSYGELLAEIDRRRERLAALDARRVGLALDNGIDWALWDLALLSDERVAVPVPGFFSASQRKHLVASAGLDSWIGAGDEAATLGFAPSDDGAIASRTVSAPPELHAGTAKITFTSGTSGAPKGVCLDSAAMLRVAESIASLVAPLDICRHLAMLPLATLLENIGGLYVPLWLGATCHLPDTVTLGWQGASGFCPRTAMSVIESVKPQSLILVPQLLQALLAVAPEAPESLSFVAAGGARLAPALLAQAEERGWPVFEGYGLSECASVVCLNRPGEPAHGVGRPLPHAEVRLSTSGDVEIKGATMLGYLGEAPIGTWYSSGDLGRLMPYPDGERLHLDGRRRDVFITAYGRNVDPQWVESELTLQPMIAQALVHGEALDHNRALIVPRDPSADDDSLSAAITAANARLPDYARVHAWRRAAPFTPANDQLTANGRLRRRTVLEAYRDWLTAEAASIVTSTPSSATPSSYSTGAAS</sequence>
<dbReference type="EMBL" id="QLSX01000014">
    <property type="protein sequence ID" value="RAR57683.1"/>
    <property type="molecule type" value="Genomic_DNA"/>
</dbReference>
<dbReference type="AlphaFoldDB" id="A0A328XMJ0"/>
<dbReference type="OrthoDB" id="9803968at2"/>
<dbReference type="Proteomes" id="UP000249700">
    <property type="component" value="Unassembled WGS sequence"/>
</dbReference>
<evidence type="ECO:0000313" key="5">
    <source>
        <dbReference type="Proteomes" id="UP000249700"/>
    </source>
</evidence>
<feature type="domain" description="AMP-dependent synthetase/ligase" evidence="3">
    <location>
        <begin position="13"/>
        <end position="322"/>
    </location>
</feature>
<keyword evidence="2" id="KW-0436">Ligase</keyword>
<dbReference type="Gene3D" id="3.40.50.12780">
    <property type="entry name" value="N-terminal domain of ligase-like"/>
    <property type="match status" value="1"/>
</dbReference>
<dbReference type="GO" id="GO:0031956">
    <property type="term" value="F:medium-chain fatty acid-CoA ligase activity"/>
    <property type="evidence" value="ECO:0007669"/>
    <property type="project" value="TreeGrafter"/>
</dbReference>
<comment type="similarity">
    <text evidence="1">Belongs to the ATP-dependent AMP-binding enzyme family.</text>
</comment>
<dbReference type="InterPro" id="IPR020845">
    <property type="entry name" value="AMP-binding_CS"/>
</dbReference>
<reference evidence="4 5" key="1">
    <citation type="submission" date="2018-06" db="EMBL/GenBank/DDBJ databases">
        <title>Comparative analysis of microorganisms from saline springs in Andes Mountain Range, Colombia.</title>
        <authorList>
            <person name="Rubin E."/>
        </authorList>
    </citation>
    <scope>NUCLEOTIDE SEQUENCE [LARGE SCALE GENOMIC DNA]</scope>
    <source>
        <strain evidence="4 5">USBA-857</strain>
    </source>
</reference>
<dbReference type="Gene3D" id="3.30.300.30">
    <property type="match status" value="1"/>
</dbReference>
<dbReference type="InterPro" id="IPR000873">
    <property type="entry name" value="AMP-dep_synth/lig_dom"/>
</dbReference>
<evidence type="ECO:0000259" key="3">
    <source>
        <dbReference type="Pfam" id="PF00501"/>
    </source>
</evidence>
<name>A0A328XMJ0_9GAMM</name>
<comment type="caution">
    <text evidence="4">The sequence shown here is derived from an EMBL/GenBank/DDBJ whole genome shotgun (WGS) entry which is preliminary data.</text>
</comment>
<dbReference type="InterPro" id="IPR045851">
    <property type="entry name" value="AMP-bd_C_sf"/>
</dbReference>
<accession>A0A328XMJ0</accession>
<proteinExistence type="inferred from homology"/>
<dbReference type="GO" id="GO:0006631">
    <property type="term" value="P:fatty acid metabolic process"/>
    <property type="evidence" value="ECO:0007669"/>
    <property type="project" value="TreeGrafter"/>
</dbReference>
<dbReference type="Pfam" id="PF23562">
    <property type="entry name" value="AMP-binding_C_3"/>
    <property type="match status" value="1"/>
</dbReference>
<dbReference type="PANTHER" id="PTHR43201:SF5">
    <property type="entry name" value="MEDIUM-CHAIN ACYL-COA LIGASE ACSF2, MITOCHONDRIAL"/>
    <property type="match status" value="1"/>
</dbReference>
<gene>
    <name evidence="4" type="ORF">BCL93_11448</name>
</gene>
<evidence type="ECO:0000256" key="1">
    <source>
        <dbReference type="ARBA" id="ARBA00006432"/>
    </source>
</evidence>
<dbReference type="SUPFAM" id="SSF56801">
    <property type="entry name" value="Acetyl-CoA synthetase-like"/>
    <property type="match status" value="1"/>
</dbReference>
<dbReference type="PROSITE" id="PS00455">
    <property type="entry name" value="AMP_BINDING"/>
    <property type="match status" value="1"/>
</dbReference>
<dbReference type="InterPro" id="IPR042099">
    <property type="entry name" value="ANL_N_sf"/>
</dbReference>
<dbReference type="RefSeq" id="WP_112056216.1">
    <property type="nucleotide sequence ID" value="NZ_QLSX01000014.1"/>
</dbReference>
<protein>
    <submittedName>
        <fullName evidence="4">Long-subunit acyl-CoA synthetase (AMP-forming)</fullName>
    </submittedName>
</protein>
<evidence type="ECO:0000313" key="4">
    <source>
        <dbReference type="EMBL" id="RAR57683.1"/>
    </source>
</evidence>
<dbReference type="Pfam" id="PF00501">
    <property type="entry name" value="AMP-binding"/>
    <property type="match status" value="1"/>
</dbReference>
<organism evidence="4 5">
    <name type="scientific">Onishia taeanensis</name>
    <dbReference type="NCBI Taxonomy" id="284577"/>
    <lineage>
        <taxon>Bacteria</taxon>
        <taxon>Pseudomonadati</taxon>
        <taxon>Pseudomonadota</taxon>
        <taxon>Gammaproteobacteria</taxon>
        <taxon>Oceanospirillales</taxon>
        <taxon>Halomonadaceae</taxon>
        <taxon>Onishia</taxon>
    </lineage>
</organism>
<dbReference type="PANTHER" id="PTHR43201">
    <property type="entry name" value="ACYL-COA SYNTHETASE"/>
    <property type="match status" value="1"/>
</dbReference>